<gene>
    <name evidence="2" type="ORF">CJOHNSTONI_LOCUS9272</name>
</gene>
<dbReference type="PANTHER" id="PTHR46705:SF2">
    <property type="entry name" value="DOMAIN OF UNKNOWN FUNCTION DB DOMAIN-CONTAINING PROTEIN"/>
    <property type="match status" value="1"/>
</dbReference>
<sequence length="226" mass="25001">MFYYNIRSLSYILISLIPVALPCLSNGICGPGFGGIGGFGGFGGLDGCHPQIQPLQAATCQPPCGPGFRCGPYGCTQLRARARGANVFKPDVEDEESRSPDEMFMDCCESKGLPKACLQKCSMRDYTKDALLNMYFNHDPCPISAVAEIQFCAAQGRDHRQCCARNGVGTTLAGEKCLIFCDQRPGNVTQLDYSYLICYDRFESIKSCFWHDMMVQDSLQEFSEHF</sequence>
<name>A0A8J2MFE1_9BILA</name>
<dbReference type="PANTHER" id="PTHR46705">
    <property type="entry name" value="PROTEIN CBG09805"/>
    <property type="match status" value="1"/>
</dbReference>
<dbReference type="InterPro" id="IPR002602">
    <property type="entry name" value="DB"/>
</dbReference>
<evidence type="ECO:0000313" key="3">
    <source>
        <dbReference type="Proteomes" id="UP000746747"/>
    </source>
</evidence>
<evidence type="ECO:0000259" key="1">
    <source>
        <dbReference type="Pfam" id="PF01682"/>
    </source>
</evidence>
<dbReference type="OrthoDB" id="5843172at2759"/>
<feature type="domain" description="Domain of unknown function DB" evidence="1">
    <location>
        <begin position="107"/>
        <end position="209"/>
    </location>
</feature>
<proteinExistence type="predicted"/>
<dbReference type="Proteomes" id="UP000746747">
    <property type="component" value="Unassembled WGS sequence"/>
</dbReference>
<dbReference type="AlphaFoldDB" id="A0A8J2MFE1"/>
<dbReference type="EMBL" id="CAKAEH010001828">
    <property type="protein sequence ID" value="CAG9539694.1"/>
    <property type="molecule type" value="Genomic_DNA"/>
</dbReference>
<reference evidence="2" key="1">
    <citation type="submission" date="2021-09" db="EMBL/GenBank/DDBJ databases">
        <authorList>
            <consortium name="Pathogen Informatics"/>
        </authorList>
    </citation>
    <scope>NUCLEOTIDE SEQUENCE</scope>
</reference>
<evidence type="ECO:0000313" key="2">
    <source>
        <dbReference type="EMBL" id="CAG9539694.1"/>
    </source>
</evidence>
<dbReference type="Pfam" id="PF01682">
    <property type="entry name" value="DB"/>
    <property type="match status" value="1"/>
</dbReference>
<comment type="caution">
    <text evidence="2">The sequence shown here is derived from an EMBL/GenBank/DDBJ whole genome shotgun (WGS) entry which is preliminary data.</text>
</comment>
<protein>
    <recommendedName>
        <fullName evidence="1">Domain of unknown function DB domain-containing protein</fullName>
    </recommendedName>
</protein>
<accession>A0A8J2MFE1</accession>
<organism evidence="2 3">
    <name type="scientific">Cercopithifilaria johnstoni</name>
    <dbReference type="NCBI Taxonomy" id="2874296"/>
    <lineage>
        <taxon>Eukaryota</taxon>
        <taxon>Metazoa</taxon>
        <taxon>Ecdysozoa</taxon>
        <taxon>Nematoda</taxon>
        <taxon>Chromadorea</taxon>
        <taxon>Rhabditida</taxon>
        <taxon>Spirurina</taxon>
        <taxon>Spiruromorpha</taxon>
        <taxon>Filarioidea</taxon>
        <taxon>Onchocercidae</taxon>
        <taxon>Cercopithifilaria</taxon>
    </lineage>
</organism>
<keyword evidence="3" id="KW-1185">Reference proteome</keyword>